<evidence type="ECO:0000313" key="4">
    <source>
        <dbReference type="Proteomes" id="UP000286985"/>
    </source>
</evidence>
<dbReference type="InterPro" id="IPR014795">
    <property type="entry name" value="TacA_1-like"/>
</dbReference>
<proteinExistence type="inferred from homology"/>
<evidence type="ECO:0000256" key="2">
    <source>
        <dbReference type="ARBA" id="ARBA00049988"/>
    </source>
</evidence>
<reference evidence="4" key="1">
    <citation type="journal article" date="2018" name="Front. Microbiol.">
        <title>Genome-Based Analysis Reveals the Taxonomy and Diversity of the Family Idiomarinaceae.</title>
        <authorList>
            <person name="Liu Y."/>
            <person name="Lai Q."/>
            <person name="Shao Z."/>
        </authorList>
    </citation>
    <scope>NUCLEOTIDE SEQUENCE [LARGE SCALE GENOMIC DNA]</scope>
    <source>
        <strain evidence="4">908033</strain>
    </source>
</reference>
<dbReference type="InterPro" id="IPR010985">
    <property type="entry name" value="Ribbon_hlx_hlx"/>
</dbReference>
<name>A0A432XGT6_9GAMM</name>
<evidence type="ECO:0000256" key="1">
    <source>
        <dbReference type="ARBA" id="ARBA00022649"/>
    </source>
</evidence>
<dbReference type="STRING" id="519452.SAMN04488139_1428"/>
<keyword evidence="4" id="KW-1185">Reference proteome</keyword>
<dbReference type="SUPFAM" id="SSF47598">
    <property type="entry name" value="Ribbon-helix-helix"/>
    <property type="match status" value="1"/>
</dbReference>
<dbReference type="Gene3D" id="1.20.5.780">
    <property type="entry name" value="Single helix bin"/>
    <property type="match status" value="1"/>
</dbReference>
<dbReference type="PANTHER" id="PTHR35401:SF2">
    <property type="entry name" value="ABC-TYPE TRANSPORT SYSTEM"/>
    <property type="match status" value="1"/>
</dbReference>
<evidence type="ECO:0000313" key="3">
    <source>
        <dbReference type="EMBL" id="RUO47931.1"/>
    </source>
</evidence>
<dbReference type="GO" id="GO:0006355">
    <property type="term" value="P:regulation of DNA-templated transcription"/>
    <property type="evidence" value="ECO:0007669"/>
    <property type="project" value="InterPro"/>
</dbReference>
<gene>
    <name evidence="3" type="ORF">CWE24_08045</name>
</gene>
<comment type="similarity">
    <text evidence="2">Belongs to the TacA antitoxin family.</text>
</comment>
<dbReference type="RefSeq" id="WP_092839655.1">
    <property type="nucleotide sequence ID" value="NZ_FPCF01000002.1"/>
</dbReference>
<accession>A0A432XGT6</accession>
<protein>
    <submittedName>
        <fullName evidence="3">DUF1778 domain-containing protein</fullName>
    </submittedName>
</protein>
<comment type="caution">
    <text evidence="3">The sequence shown here is derived from an EMBL/GenBank/DDBJ whole genome shotgun (WGS) entry which is preliminary data.</text>
</comment>
<dbReference type="AlphaFoldDB" id="A0A432XGT6"/>
<dbReference type="Pfam" id="PF08681">
    <property type="entry name" value="TacA1"/>
    <property type="match status" value="1"/>
</dbReference>
<organism evidence="3 4">
    <name type="scientific">Pseudidiomarina donghaiensis</name>
    <dbReference type="NCBI Taxonomy" id="519452"/>
    <lineage>
        <taxon>Bacteria</taxon>
        <taxon>Pseudomonadati</taxon>
        <taxon>Pseudomonadota</taxon>
        <taxon>Gammaproteobacteria</taxon>
        <taxon>Alteromonadales</taxon>
        <taxon>Idiomarinaceae</taxon>
        <taxon>Pseudidiomarina</taxon>
    </lineage>
</organism>
<keyword evidence="1" id="KW-1277">Toxin-antitoxin system</keyword>
<dbReference type="Proteomes" id="UP000286985">
    <property type="component" value="Unassembled WGS sequence"/>
</dbReference>
<dbReference type="EMBL" id="PIPU01000003">
    <property type="protein sequence ID" value="RUO47931.1"/>
    <property type="molecule type" value="Genomic_DNA"/>
</dbReference>
<sequence length="84" mass="9340">MHSAKSARIELKTTPEVKRELEQAAALSGVTLTSFIINQAHTEARRVTTEQNVVRLNQQAWSALSQAINEPAQPTDALKDLMKR</sequence>
<dbReference type="PANTHER" id="PTHR35401">
    <property type="entry name" value="COPG FAMILY HELIX-TURN-HELIX PROTEIN-RELATED-RELATED"/>
    <property type="match status" value="1"/>
</dbReference>
<dbReference type="OrthoDB" id="6506946at2"/>